<evidence type="ECO:0000256" key="4">
    <source>
        <dbReference type="ARBA" id="ARBA00022448"/>
    </source>
</evidence>
<comment type="similarity">
    <text evidence="3">Belongs to the ATPase gamma chain family.</text>
</comment>
<keyword evidence="4" id="KW-0813">Transport</keyword>
<keyword evidence="8" id="KW-0139">CF(1)</keyword>
<evidence type="ECO:0000256" key="6">
    <source>
        <dbReference type="ARBA" id="ARBA00023065"/>
    </source>
</evidence>
<dbReference type="InterPro" id="IPR000131">
    <property type="entry name" value="ATP_synth_F1_gsu"/>
</dbReference>
<evidence type="ECO:0000313" key="11">
    <source>
        <dbReference type="Proteomes" id="UP000034794"/>
    </source>
</evidence>
<evidence type="ECO:0000256" key="9">
    <source>
        <dbReference type="ARBA" id="ARBA00023310"/>
    </source>
</evidence>
<keyword evidence="7" id="KW-0472">Membrane</keyword>
<name>A0A0G1PHQ5_9BACT</name>
<organism evidence="10 11">
    <name type="scientific">Candidatus Collierbacteria bacterium GW2011_GWA2_46_26</name>
    <dbReference type="NCBI Taxonomy" id="1618381"/>
    <lineage>
        <taxon>Bacteria</taxon>
        <taxon>Candidatus Collieribacteriota</taxon>
    </lineage>
</organism>
<evidence type="ECO:0000313" key="10">
    <source>
        <dbReference type="EMBL" id="KKU32314.1"/>
    </source>
</evidence>
<evidence type="ECO:0000256" key="8">
    <source>
        <dbReference type="ARBA" id="ARBA00023196"/>
    </source>
</evidence>
<dbReference type="GO" id="GO:0045259">
    <property type="term" value="C:proton-transporting ATP synthase complex"/>
    <property type="evidence" value="ECO:0007669"/>
    <property type="project" value="UniProtKB-KW"/>
</dbReference>
<dbReference type="Proteomes" id="UP000034794">
    <property type="component" value="Unassembled WGS sequence"/>
</dbReference>
<dbReference type="SUPFAM" id="SSF52943">
    <property type="entry name" value="ATP synthase (F1-ATPase), gamma subunit"/>
    <property type="match status" value="1"/>
</dbReference>
<dbReference type="EMBL" id="LCMI01000014">
    <property type="protein sequence ID" value="KKU32314.1"/>
    <property type="molecule type" value="Genomic_DNA"/>
</dbReference>
<comment type="function">
    <text evidence="1">Produces ATP from ADP in the presence of a proton gradient across the membrane. The gamma chain is believed to be important in regulating ATPase activity and the flow of protons through the CF(0) complex.</text>
</comment>
<dbReference type="InterPro" id="IPR035968">
    <property type="entry name" value="ATP_synth_F1_ATPase_gsu"/>
</dbReference>
<dbReference type="Gene3D" id="3.40.1380.10">
    <property type="match status" value="1"/>
</dbReference>
<proteinExistence type="inferred from homology"/>
<evidence type="ECO:0000256" key="3">
    <source>
        <dbReference type="ARBA" id="ARBA00007681"/>
    </source>
</evidence>
<keyword evidence="5" id="KW-0375">Hydrogen ion transport</keyword>
<evidence type="ECO:0000256" key="1">
    <source>
        <dbReference type="ARBA" id="ARBA00003456"/>
    </source>
</evidence>
<evidence type="ECO:0000256" key="5">
    <source>
        <dbReference type="ARBA" id="ARBA00022781"/>
    </source>
</evidence>
<comment type="caution">
    <text evidence="10">The sequence shown here is derived from an EMBL/GenBank/DDBJ whole genome shotgun (WGS) entry which is preliminary data.</text>
</comment>
<accession>A0A0G1PHQ5</accession>
<evidence type="ECO:0008006" key="12">
    <source>
        <dbReference type="Google" id="ProtNLM"/>
    </source>
</evidence>
<dbReference type="Pfam" id="PF00231">
    <property type="entry name" value="ATP-synt"/>
    <property type="match status" value="1"/>
</dbReference>
<keyword evidence="9" id="KW-0066">ATP synthesis</keyword>
<reference evidence="10 11" key="1">
    <citation type="journal article" date="2015" name="Nature">
        <title>rRNA introns, odd ribosomes, and small enigmatic genomes across a large radiation of phyla.</title>
        <authorList>
            <person name="Brown C.T."/>
            <person name="Hug L.A."/>
            <person name="Thomas B.C."/>
            <person name="Sharon I."/>
            <person name="Castelle C.J."/>
            <person name="Singh A."/>
            <person name="Wilkins M.J."/>
            <person name="Williams K.H."/>
            <person name="Banfield J.F."/>
        </authorList>
    </citation>
    <scope>NUCLEOTIDE SEQUENCE [LARGE SCALE GENOMIC DNA]</scope>
</reference>
<dbReference type="GO" id="GO:0046933">
    <property type="term" value="F:proton-transporting ATP synthase activity, rotational mechanism"/>
    <property type="evidence" value="ECO:0007669"/>
    <property type="project" value="InterPro"/>
</dbReference>
<gene>
    <name evidence="10" type="ORF">UX47_C0014G0007</name>
</gene>
<keyword evidence="6" id="KW-0406">Ion transport</keyword>
<dbReference type="AlphaFoldDB" id="A0A0G1PHQ5"/>
<evidence type="ECO:0000256" key="2">
    <source>
        <dbReference type="ARBA" id="ARBA00004170"/>
    </source>
</evidence>
<comment type="subcellular location">
    <subcellularLocation>
        <location evidence="2">Membrane</location>
        <topology evidence="2">Peripheral membrane protein</topology>
    </subcellularLocation>
</comment>
<sequence>MVTLNQISNRIGDIRSFRGLLEVYEDLAAQKMQDIRGEISQYREYSRTLTAISSDLGEDISIVIKKNTKQRAAVLISSDRGLYGNAFDAVSNRFYQYLSGKKVDAFVVGNVGDEIMKASRPAVKYQTVKTDERSLAELWKSLAEYQEINIYFLRYDSLAKQSADTVRISGDLVPKDTTSFEYDENNKLRYLYEPSVLEVAEVFAKEVLSFLSEQTMKEANLAKYAARLMYLDSCLERNSESLSATLKQKMILTKRLANKRQNARMASYLTINRSNQYAQ</sequence>
<evidence type="ECO:0000256" key="7">
    <source>
        <dbReference type="ARBA" id="ARBA00023136"/>
    </source>
</evidence>
<protein>
    <recommendedName>
        <fullName evidence="12">ATP synthase gamma chain</fullName>
    </recommendedName>
</protein>